<evidence type="ECO:0000256" key="1">
    <source>
        <dbReference type="ARBA" id="ARBA00022679"/>
    </source>
</evidence>
<dbReference type="PANTHER" id="PTHR10434">
    <property type="entry name" value="1-ACYL-SN-GLYCEROL-3-PHOSPHATE ACYLTRANSFERASE"/>
    <property type="match status" value="1"/>
</dbReference>
<keyword evidence="5" id="KW-1185">Reference proteome</keyword>
<keyword evidence="2 4" id="KW-0012">Acyltransferase</keyword>
<dbReference type="RefSeq" id="WP_045922123.1">
    <property type="nucleotide sequence ID" value="NZ_JBHTHW010000004.1"/>
</dbReference>
<dbReference type="HOGENOM" id="CLU_962364_0_0_9"/>
<dbReference type="SMART" id="SM00563">
    <property type="entry name" value="PlsC"/>
    <property type="match status" value="1"/>
</dbReference>
<dbReference type="STRING" id="1218508.JG29_02140"/>
<proteinExistence type="predicted"/>
<dbReference type="OrthoDB" id="2040407at2"/>
<evidence type="ECO:0000259" key="3">
    <source>
        <dbReference type="SMART" id="SM00563"/>
    </source>
</evidence>
<name>A0A0F4KYZ1_9LACO</name>
<dbReference type="PANTHER" id="PTHR10434:SF11">
    <property type="entry name" value="1-ACYL-SN-GLYCEROL-3-PHOSPHATE ACYLTRANSFERASE"/>
    <property type="match status" value="1"/>
</dbReference>
<sequence length="284" mass="33384">MIIGGDKKPVIKNIQKNIQAKQFNAKVELNDPKLDLQTEDQILEHFLQQRSQGTYHVKNIIARLGMRLITQWCNRSTEVHGLHNLADLNTGAIITSNHFNPLDNTAIRYALRSQHRRLYIVSQATNLQMQGSLGFFMNYDDILPLGRGLNYLGKIFPQLLQTTLQQNNYILIYPEQEMWFNYRKPRPLKRGPYYYAARLNAPIISCFVEMQDLKKPDNKQFNQIRYLVHILPIIYPQARLSDRDNSYYMMQQDYQQKKAAYEAAYQQKLTYDFETADIVGWRLS</sequence>
<dbReference type="InterPro" id="IPR002123">
    <property type="entry name" value="Plipid/glycerol_acylTrfase"/>
</dbReference>
<dbReference type="GO" id="GO:0003841">
    <property type="term" value="F:1-acylglycerol-3-phosphate O-acyltransferase activity"/>
    <property type="evidence" value="ECO:0007669"/>
    <property type="project" value="TreeGrafter"/>
</dbReference>
<comment type="caution">
    <text evidence="4">The sequence shown here is derived from an EMBL/GenBank/DDBJ whole genome shotgun (WGS) entry which is preliminary data.</text>
</comment>
<dbReference type="PATRIC" id="fig|1218508.4.peg.221"/>
<dbReference type="CDD" id="cd07989">
    <property type="entry name" value="LPLAT_AGPAT-like"/>
    <property type="match status" value="1"/>
</dbReference>
<evidence type="ECO:0000313" key="5">
    <source>
        <dbReference type="Proteomes" id="UP000033695"/>
    </source>
</evidence>
<gene>
    <name evidence="4" type="ORF">JG29_02140</name>
</gene>
<protein>
    <submittedName>
        <fullName evidence="4">1-acyl-sn-glycerol-3-phosphate acyltransferase</fullName>
    </submittedName>
</protein>
<keyword evidence="1 4" id="KW-0808">Transferase</keyword>
<dbReference type="Pfam" id="PF01553">
    <property type="entry name" value="Acyltransferase"/>
    <property type="match status" value="1"/>
</dbReference>
<reference evidence="4 5" key="1">
    <citation type="submission" date="2014-12" db="EMBL/GenBank/DDBJ databases">
        <title>Comparative genomics of the lactic acid bacteria isolated from the honey bee gut.</title>
        <authorList>
            <person name="Ellegaard K.M."/>
            <person name="Tamarit D."/>
            <person name="Javelind E."/>
            <person name="Olofsson T."/>
            <person name="Andersson S.G."/>
            <person name="Vasquez A."/>
        </authorList>
    </citation>
    <scope>NUCLEOTIDE SEQUENCE [LARGE SCALE GENOMIC DNA]</scope>
    <source>
        <strain evidence="4 5">Hon2</strain>
    </source>
</reference>
<dbReference type="AlphaFoldDB" id="A0A0F4KYZ1"/>
<organism evidence="4 5">
    <name type="scientific">Bombilactobacillus mellis</name>
    <dbReference type="NCBI Taxonomy" id="1218508"/>
    <lineage>
        <taxon>Bacteria</taxon>
        <taxon>Bacillati</taxon>
        <taxon>Bacillota</taxon>
        <taxon>Bacilli</taxon>
        <taxon>Lactobacillales</taxon>
        <taxon>Lactobacillaceae</taxon>
        <taxon>Bombilactobacillus</taxon>
    </lineage>
</organism>
<dbReference type="Proteomes" id="UP000033695">
    <property type="component" value="Unassembled WGS sequence"/>
</dbReference>
<evidence type="ECO:0000313" key="4">
    <source>
        <dbReference type="EMBL" id="KJY51169.1"/>
    </source>
</evidence>
<dbReference type="GO" id="GO:0006654">
    <property type="term" value="P:phosphatidic acid biosynthetic process"/>
    <property type="evidence" value="ECO:0007669"/>
    <property type="project" value="TreeGrafter"/>
</dbReference>
<accession>A0A0F4KYZ1</accession>
<feature type="domain" description="Phospholipid/glycerol acyltransferase" evidence="3">
    <location>
        <begin position="92"/>
        <end position="211"/>
    </location>
</feature>
<dbReference type="EMBL" id="JXBZ01000002">
    <property type="protein sequence ID" value="KJY51169.1"/>
    <property type="molecule type" value="Genomic_DNA"/>
</dbReference>
<dbReference type="SUPFAM" id="SSF69593">
    <property type="entry name" value="Glycerol-3-phosphate (1)-acyltransferase"/>
    <property type="match status" value="1"/>
</dbReference>
<evidence type="ECO:0000256" key="2">
    <source>
        <dbReference type="ARBA" id="ARBA00023315"/>
    </source>
</evidence>